<name>A0A817UG14_9BILA</name>
<dbReference type="InterPro" id="IPR042099">
    <property type="entry name" value="ANL_N_sf"/>
</dbReference>
<protein>
    <submittedName>
        <fullName evidence="1">Uncharacterized protein</fullName>
    </submittedName>
</protein>
<evidence type="ECO:0000313" key="1">
    <source>
        <dbReference type="EMBL" id="CAF3330773.1"/>
    </source>
</evidence>
<accession>A0A817UG14</accession>
<dbReference type="EMBL" id="CAJOBR010001992">
    <property type="protein sequence ID" value="CAF4649928.1"/>
    <property type="molecule type" value="Genomic_DNA"/>
</dbReference>
<gene>
    <name evidence="1" type="ORF">GRG538_LOCUS3518</name>
    <name evidence="2" type="ORF">QYT958_LOCUS14747</name>
</gene>
<dbReference type="AlphaFoldDB" id="A0A817UG14"/>
<evidence type="ECO:0000313" key="2">
    <source>
        <dbReference type="EMBL" id="CAF4649928.1"/>
    </source>
</evidence>
<organism evidence="1 3">
    <name type="scientific">Rotaria socialis</name>
    <dbReference type="NCBI Taxonomy" id="392032"/>
    <lineage>
        <taxon>Eukaryota</taxon>
        <taxon>Metazoa</taxon>
        <taxon>Spiralia</taxon>
        <taxon>Gnathifera</taxon>
        <taxon>Rotifera</taxon>
        <taxon>Eurotatoria</taxon>
        <taxon>Bdelloidea</taxon>
        <taxon>Philodinida</taxon>
        <taxon>Philodinidae</taxon>
        <taxon>Rotaria</taxon>
    </lineage>
</organism>
<reference evidence="1" key="1">
    <citation type="submission" date="2021-02" db="EMBL/GenBank/DDBJ databases">
        <authorList>
            <person name="Nowell W R."/>
        </authorList>
    </citation>
    <scope>NUCLEOTIDE SEQUENCE</scope>
</reference>
<proteinExistence type="predicted"/>
<dbReference type="SUPFAM" id="SSF56801">
    <property type="entry name" value="Acetyl-CoA synthetase-like"/>
    <property type="match status" value="1"/>
</dbReference>
<comment type="caution">
    <text evidence="1">The sequence shown here is derived from an EMBL/GenBank/DDBJ whole genome shotgun (WGS) entry which is preliminary data.</text>
</comment>
<dbReference type="Proteomes" id="UP000663848">
    <property type="component" value="Unassembled WGS sequence"/>
</dbReference>
<dbReference type="EMBL" id="CAJNYT010000121">
    <property type="protein sequence ID" value="CAF3330773.1"/>
    <property type="molecule type" value="Genomic_DNA"/>
</dbReference>
<sequence>MSIKFFRQKILQFSRVVWASDENQARRLASLRRWMPRLEVKVVDRGGTPVSYIGQQGEIWARGFPIMLGSYGDTQKTNEAITPSG</sequence>
<dbReference type="Gene3D" id="3.40.50.12780">
    <property type="entry name" value="N-terminal domain of ligase-like"/>
    <property type="match status" value="1"/>
</dbReference>
<dbReference type="Proteomes" id="UP000663872">
    <property type="component" value="Unassembled WGS sequence"/>
</dbReference>
<evidence type="ECO:0000313" key="3">
    <source>
        <dbReference type="Proteomes" id="UP000663872"/>
    </source>
</evidence>